<gene>
    <name evidence="9" type="ORF">HJC23_003340</name>
</gene>
<dbReference type="PROSITE" id="PS50162">
    <property type="entry name" value="RECA_2"/>
    <property type="match status" value="1"/>
</dbReference>
<dbReference type="GO" id="GO:0005634">
    <property type="term" value="C:nucleus"/>
    <property type="evidence" value="ECO:0007669"/>
    <property type="project" value="UniProtKB-SubCell"/>
</dbReference>
<evidence type="ECO:0000313" key="10">
    <source>
        <dbReference type="Proteomes" id="UP001516023"/>
    </source>
</evidence>
<dbReference type="InterPro" id="IPR052093">
    <property type="entry name" value="HR_Repair_Mediator"/>
</dbReference>
<evidence type="ECO:0000256" key="4">
    <source>
        <dbReference type="ARBA" id="ARBA00022840"/>
    </source>
</evidence>
<evidence type="ECO:0000256" key="7">
    <source>
        <dbReference type="ARBA" id="ARBA00040674"/>
    </source>
</evidence>
<evidence type="ECO:0000256" key="6">
    <source>
        <dbReference type="ARBA" id="ARBA00023242"/>
    </source>
</evidence>
<dbReference type="PANTHER" id="PTHR46239">
    <property type="entry name" value="DNA REPAIR PROTEIN RAD51 HOMOLOG 3 RAD51C"/>
    <property type="match status" value="1"/>
</dbReference>
<dbReference type="SUPFAM" id="SSF52540">
    <property type="entry name" value="P-loop containing nucleoside triphosphate hydrolases"/>
    <property type="match status" value="1"/>
</dbReference>
<dbReference type="GO" id="GO:0006281">
    <property type="term" value="P:DNA repair"/>
    <property type="evidence" value="ECO:0007669"/>
    <property type="project" value="UniProtKB-KW"/>
</dbReference>
<keyword evidence="10" id="KW-1185">Reference proteome</keyword>
<keyword evidence="3" id="KW-0227">DNA damage</keyword>
<dbReference type="SMART" id="SM00382">
    <property type="entry name" value="AAA"/>
    <property type="match status" value="1"/>
</dbReference>
<evidence type="ECO:0000256" key="1">
    <source>
        <dbReference type="ARBA" id="ARBA00004123"/>
    </source>
</evidence>
<feature type="domain" description="RecA family profile 1" evidence="8">
    <location>
        <begin position="146"/>
        <end position="369"/>
    </location>
</feature>
<protein>
    <recommendedName>
        <fullName evidence="7">DNA repair protein RAD51 homolog 3</fullName>
    </recommendedName>
</protein>
<keyword evidence="5" id="KW-0234">DNA repair</keyword>
<dbReference type="InterPro" id="IPR003593">
    <property type="entry name" value="AAA+_ATPase"/>
</dbReference>
<keyword evidence="6" id="KW-0539">Nucleus</keyword>
<sequence length="467" mass="50307">MQASSRADDILAANEPPHSNQISLPLVSLPLRPSTLASLLRCGFASTGDVARALKMSDRSHSNDETDAATADRFESQLDHFANELGCSSSQAEDLACEIDDALASVEMPRLTASNTGTEEIAPSVFGTTAASILKSKRSAGNQSVTTRQIVSFCMPLDHLLGGGVPLSELTEIVGLPGSGKTQLAMQLCVDARLPAKHGGVEGCAVVIDSEGSWGGAGIERLWDMATALVEHVRGSARRRAEAKRAREMAEFGSFVESRTEESGVPAWFTPEGILEGIHIFRVHDEAAQTCTLYSLPQFLIEQEENGRPVKLLVVDSLAFHYRVASSANSKDTGRKTSLPNTNNLTRMATFLLELASEFELAVVAMNHVTTKMDKDDATGSGTKLVPSLGESWAHSVTSRLMIDHYRRVNADALYTEGMEELRVCTLVKSPHKPPGTALFTITDKGIRGAPSQLSELPHPKKTRLDI</sequence>
<dbReference type="InterPro" id="IPR020588">
    <property type="entry name" value="RecA_ATP-bd"/>
</dbReference>
<accession>A0ABD3QXW1</accession>
<dbReference type="EMBL" id="JABMIG020000004">
    <property type="protein sequence ID" value="KAL3805112.1"/>
    <property type="molecule type" value="Genomic_DNA"/>
</dbReference>
<dbReference type="InterPro" id="IPR027417">
    <property type="entry name" value="P-loop_NTPase"/>
</dbReference>
<evidence type="ECO:0000256" key="2">
    <source>
        <dbReference type="ARBA" id="ARBA00022741"/>
    </source>
</evidence>
<dbReference type="InterPro" id="IPR013632">
    <property type="entry name" value="Rad51_C"/>
</dbReference>
<dbReference type="Gene3D" id="3.40.50.300">
    <property type="entry name" value="P-loop containing nucleotide triphosphate hydrolases"/>
    <property type="match status" value="1"/>
</dbReference>
<name>A0ABD3QXW1_9STRA</name>
<keyword evidence="4" id="KW-0067">ATP-binding</keyword>
<keyword evidence="2" id="KW-0547">Nucleotide-binding</keyword>
<evidence type="ECO:0000256" key="3">
    <source>
        <dbReference type="ARBA" id="ARBA00022763"/>
    </source>
</evidence>
<dbReference type="PANTHER" id="PTHR46239:SF1">
    <property type="entry name" value="DNA REPAIR PROTEIN RAD51 HOMOLOG 3"/>
    <property type="match status" value="1"/>
</dbReference>
<dbReference type="Pfam" id="PF08423">
    <property type="entry name" value="Rad51"/>
    <property type="match status" value="2"/>
</dbReference>
<dbReference type="Proteomes" id="UP001516023">
    <property type="component" value="Unassembled WGS sequence"/>
</dbReference>
<organism evidence="9 10">
    <name type="scientific">Cyclotella cryptica</name>
    <dbReference type="NCBI Taxonomy" id="29204"/>
    <lineage>
        <taxon>Eukaryota</taxon>
        <taxon>Sar</taxon>
        <taxon>Stramenopiles</taxon>
        <taxon>Ochrophyta</taxon>
        <taxon>Bacillariophyta</taxon>
        <taxon>Coscinodiscophyceae</taxon>
        <taxon>Thalassiosirophycidae</taxon>
        <taxon>Stephanodiscales</taxon>
        <taxon>Stephanodiscaceae</taxon>
        <taxon>Cyclotella</taxon>
    </lineage>
</organism>
<proteinExistence type="predicted"/>
<evidence type="ECO:0000256" key="5">
    <source>
        <dbReference type="ARBA" id="ARBA00023204"/>
    </source>
</evidence>
<dbReference type="GO" id="GO:0005524">
    <property type="term" value="F:ATP binding"/>
    <property type="evidence" value="ECO:0007669"/>
    <property type="project" value="UniProtKB-KW"/>
</dbReference>
<evidence type="ECO:0000313" key="9">
    <source>
        <dbReference type="EMBL" id="KAL3805112.1"/>
    </source>
</evidence>
<comment type="caution">
    <text evidence="9">The sequence shown here is derived from an EMBL/GenBank/DDBJ whole genome shotgun (WGS) entry which is preliminary data.</text>
</comment>
<dbReference type="AlphaFoldDB" id="A0ABD3QXW1"/>
<comment type="subcellular location">
    <subcellularLocation>
        <location evidence="1">Nucleus</location>
    </subcellularLocation>
</comment>
<evidence type="ECO:0000259" key="8">
    <source>
        <dbReference type="PROSITE" id="PS50162"/>
    </source>
</evidence>
<reference evidence="9 10" key="1">
    <citation type="journal article" date="2020" name="G3 (Bethesda)">
        <title>Improved Reference Genome for Cyclotella cryptica CCMP332, a Model for Cell Wall Morphogenesis, Salinity Adaptation, and Lipid Production in Diatoms (Bacillariophyta).</title>
        <authorList>
            <person name="Roberts W.R."/>
            <person name="Downey K.M."/>
            <person name="Ruck E.C."/>
            <person name="Traller J.C."/>
            <person name="Alverson A.J."/>
        </authorList>
    </citation>
    <scope>NUCLEOTIDE SEQUENCE [LARGE SCALE GENOMIC DNA]</scope>
    <source>
        <strain evidence="9 10">CCMP332</strain>
    </source>
</reference>